<proteinExistence type="predicted"/>
<dbReference type="OrthoDB" id="422540at2759"/>
<dbReference type="EMBL" id="BGPR01003121">
    <property type="protein sequence ID" value="GBM83944.1"/>
    <property type="molecule type" value="Genomic_DNA"/>
</dbReference>
<comment type="caution">
    <text evidence="1">The sequence shown here is derived from an EMBL/GenBank/DDBJ whole genome shotgun (WGS) entry which is preliminary data.</text>
</comment>
<organism evidence="1 2">
    <name type="scientific">Araneus ventricosus</name>
    <name type="common">Orbweaver spider</name>
    <name type="synonym">Epeira ventricosa</name>
    <dbReference type="NCBI Taxonomy" id="182803"/>
    <lineage>
        <taxon>Eukaryota</taxon>
        <taxon>Metazoa</taxon>
        <taxon>Ecdysozoa</taxon>
        <taxon>Arthropoda</taxon>
        <taxon>Chelicerata</taxon>
        <taxon>Arachnida</taxon>
        <taxon>Araneae</taxon>
        <taxon>Araneomorphae</taxon>
        <taxon>Entelegynae</taxon>
        <taxon>Araneoidea</taxon>
        <taxon>Araneidae</taxon>
        <taxon>Araneus</taxon>
    </lineage>
</organism>
<evidence type="ECO:0008006" key="3">
    <source>
        <dbReference type="Google" id="ProtNLM"/>
    </source>
</evidence>
<gene>
    <name evidence="1" type="ORF">AVEN_74043_1</name>
</gene>
<keyword evidence="2" id="KW-1185">Reference proteome</keyword>
<accession>A0A4Y2J216</accession>
<sequence>MKEKLKHVKYLMERVVCRVGIWNYLEVARPVLSAHHGSSSVFVTDVVVASHVFLRIDRVRMSQELPHVGPYKVLSRASKVVTVEIDGKPATVSIDRLIAAHVFPYVKSLPGSIL</sequence>
<dbReference type="Proteomes" id="UP000499080">
    <property type="component" value="Unassembled WGS sequence"/>
</dbReference>
<dbReference type="AlphaFoldDB" id="A0A4Y2J216"/>
<evidence type="ECO:0000313" key="2">
    <source>
        <dbReference type="Proteomes" id="UP000499080"/>
    </source>
</evidence>
<reference evidence="1 2" key="1">
    <citation type="journal article" date="2019" name="Sci. Rep.">
        <title>Orb-weaving spider Araneus ventricosus genome elucidates the spidroin gene catalogue.</title>
        <authorList>
            <person name="Kono N."/>
            <person name="Nakamura H."/>
            <person name="Ohtoshi R."/>
            <person name="Moran D.A.P."/>
            <person name="Shinohara A."/>
            <person name="Yoshida Y."/>
            <person name="Fujiwara M."/>
            <person name="Mori M."/>
            <person name="Tomita M."/>
            <person name="Arakawa K."/>
        </authorList>
    </citation>
    <scope>NUCLEOTIDE SEQUENCE [LARGE SCALE GENOMIC DNA]</scope>
</reference>
<evidence type="ECO:0000313" key="1">
    <source>
        <dbReference type="EMBL" id="GBM83944.1"/>
    </source>
</evidence>
<protein>
    <recommendedName>
        <fullName evidence="3">DUF5641 domain-containing protein</fullName>
    </recommendedName>
</protein>
<name>A0A4Y2J216_ARAVE</name>